<dbReference type="PANTHER" id="PTHR28575:SF1">
    <property type="entry name" value="MEIOSIS-SPECIFIC PROTEIN MEI4"/>
    <property type="match status" value="1"/>
</dbReference>
<dbReference type="GO" id="GO:0006310">
    <property type="term" value="P:DNA recombination"/>
    <property type="evidence" value="ECO:0007669"/>
    <property type="project" value="InterPro"/>
</dbReference>
<accession>A0A3Q3WXH0</accession>
<evidence type="ECO:0000313" key="4">
    <source>
        <dbReference type="Ensembl" id="ENSMMOP00000023213.1"/>
    </source>
</evidence>
<name>A0A3Q3WXH0_MOLML</name>
<dbReference type="Proteomes" id="UP000261620">
    <property type="component" value="Unplaced"/>
</dbReference>
<dbReference type="GO" id="GO:0042138">
    <property type="term" value="P:meiotic DNA double-strand break formation"/>
    <property type="evidence" value="ECO:0007669"/>
    <property type="project" value="InterPro"/>
</dbReference>
<dbReference type="PANTHER" id="PTHR28575">
    <property type="entry name" value="MEIOSIS-SPECIFIC PROTEIN MEI4"/>
    <property type="match status" value="1"/>
</dbReference>
<keyword evidence="5" id="KW-1185">Reference proteome</keyword>
<feature type="region of interest" description="Disordered" evidence="3">
    <location>
        <begin position="70"/>
        <end position="94"/>
    </location>
</feature>
<evidence type="ECO:0000256" key="2">
    <source>
        <dbReference type="ARBA" id="ARBA00093453"/>
    </source>
</evidence>
<proteinExistence type="inferred from homology"/>
<dbReference type="GO" id="GO:0007283">
    <property type="term" value="P:spermatogenesis"/>
    <property type="evidence" value="ECO:0007669"/>
    <property type="project" value="TreeGrafter"/>
</dbReference>
<keyword evidence="1" id="KW-0469">Meiosis</keyword>
<dbReference type="InterPro" id="IPR025888">
    <property type="entry name" value="MEI4"/>
</dbReference>
<dbReference type="Ensembl" id="ENSMMOT00000023598.1">
    <property type="protein sequence ID" value="ENSMMOP00000023213.1"/>
    <property type="gene ID" value="ENSMMOG00000017667.1"/>
</dbReference>
<evidence type="ECO:0000256" key="1">
    <source>
        <dbReference type="ARBA" id="ARBA00023254"/>
    </source>
</evidence>
<reference evidence="4" key="1">
    <citation type="submission" date="2025-08" db="UniProtKB">
        <authorList>
            <consortium name="Ensembl"/>
        </authorList>
    </citation>
    <scope>IDENTIFICATION</scope>
</reference>
<evidence type="ECO:0000313" key="5">
    <source>
        <dbReference type="Proteomes" id="UP000261620"/>
    </source>
</evidence>
<dbReference type="Pfam" id="PF13971">
    <property type="entry name" value="Mei4"/>
    <property type="match status" value="2"/>
</dbReference>
<sequence length="325" mass="35740">MTTSEHVEDGISHSGWAAHSRHAEWFFLKARVALAAAIIKSKPSGVSGREYAEALACKLKSNQVDTSSQDLFGHESVGHNSEPQLGSDSETPELLPAITSPQPSVSSIPHGHPIEITLLPHVEFLHSLCALHRVRVNERGLEALWFSRDGDAGSVLMDSVCQLLDSVVTACRDPPPLGPRDLVLQACQVVAQAMDLYCSQRLPSVEFMRRVEKPLRELTGMLLHCDQLNHVSGSVSQAHLEAGTGLEGSGLDKVPVDQYQNSCHLFWILETLLQTSKVPCRAKVGSEQTGFLGHLEQRIFLMSDEFPLFSLYMWRIGGLLMSSDR</sequence>
<evidence type="ECO:0000256" key="3">
    <source>
        <dbReference type="SAM" id="MobiDB-lite"/>
    </source>
</evidence>
<dbReference type="OMA" id="MYDITQY"/>
<dbReference type="AlphaFoldDB" id="A0A3Q3WXH0"/>
<organism evidence="4 5">
    <name type="scientific">Mola mola</name>
    <name type="common">Ocean sunfish</name>
    <name type="synonym">Tetraodon mola</name>
    <dbReference type="NCBI Taxonomy" id="94237"/>
    <lineage>
        <taxon>Eukaryota</taxon>
        <taxon>Metazoa</taxon>
        <taxon>Chordata</taxon>
        <taxon>Craniata</taxon>
        <taxon>Vertebrata</taxon>
        <taxon>Euteleostomi</taxon>
        <taxon>Actinopterygii</taxon>
        <taxon>Neopterygii</taxon>
        <taxon>Teleostei</taxon>
        <taxon>Neoteleostei</taxon>
        <taxon>Acanthomorphata</taxon>
        <taxon>Eupercaria</taxon>
        <taxon>Tetraodontiformes</taxon>
        <taxon>Molidae</taxon>
        <taxon>Mola</taxon>
    </lineage>
</organism>
<dbReference type="GO" id="GO:0000800">
    <property type="term" value="C:lateral element"/>
    <property type="evidence" value="ECO:0007669"/>
    <property type="project" value="TreeGrafter"/>
</dbReference>
<reference evidence="4" key="2">
    <citation type="submission" date="2025-09" db="UniProtKB">
        <authorList>
            <consortium name="Ensembl"/>
        </authorList>
    </citation>
    <scope>IDENTIFICATION</scope>
</reference>
<dbReference type="GO" id="GO:0048477">
    <property type="term" value="P:oogenesis"/>
    <property type="evidence" value="ECO:0007669"/>
    <property type="project" value="TreeGrafter"/>
</dbReference>
<protein>
    <submittedName>
        <fullName evidence="4">Uncharacterized protein</fullName>
    </submittedName>
</protein>
<dbReference type="GO" id="GO:0007129">
    <property type="term" value="P:homologous chromosome pairing at meiosis"/>
    <property type="evidence" value="ECO:0007669"/>
    <property type="project" value="TreeGrafter"/>
</dbReference>
<dbReference type="STRING" id="94237.ENSMMOP00000023213"/>
<comment type="similarity">
    <text evidence="2">Belongs to the MEI4L family.</text>
</comment>
<feature type="compositionally biased region" description="Polar residues" evidence="3">
    <location>
        <begin position="78"/>
        <end position="89"/>
    </location>
</feature>